<evidence type="ECO:0008006" key="11">
    <source>
        <dbReference type="Google" id="ProtNLM"/>
    </source>
</evidence>
<sequence length="1099" mass="121028">MSVTPDTVHRVLRSWIALEVLTPQATRESGWNDVAADREGRIRNRRTDATDGPDLWHPPRPDDSTPWPILPDPPPKPPIASVENDPKKPSESQTSKKERVKRRWYNVILGAMPTRASFERLNTAIGENDPDEEDKTDRSTKKGNVIAASVVLDEWGIIVPDTLAIASFAWGVGHILSGGSPSGLAEWDREAEDLQSRFADLLTPPGSGGQPRSLTWTDLHGVADELAEALCVPKDLWIPVPCVIESEKVNAPNGDLLSSFYLPDLGRALRDADTLPPALSAYLGLHPPTAPWDALTDRARLATLLSPDLFPLGRWPGPGLHPLTLLQQAAVNAVTRDLATEGLAAINGPPGTGKTTLLRDLVAQVMVARAEKLADIETPSEGVGDLDLMDFAIVVASSNNAAVENISLELPVREKALDESVWRDEGLDHFGHTATHLLGLKQDAEPAKQAWGLIAARLGRAKNRHQFFDRVWWNEEWGLNDWLNRAAWPNAQHLRERKPGKLAEIDPPPRNPEAMAQWREARDAFRQACDRSRRLRDELVALSQAGDALREAETELPQASEMREQFRLDHEAASHATMAAQNQVDEADRLERLEATKLTALASVQPSFLSKMLRTQAWKRHESGIREQVVRLEEAQRTTRDAKARLDIATAEEKQLGKRYTEAEGRLETLLAQAARVGQRLEDGRRELGDCFPSPGFWSQPDDLFQKSSPWNGGRFRQARDELFVASIRLHHAFVAAGAQPLKRALNTVVNGSANASAQDWGYFFLLVPVVSSTFASIGRMFQTFREASIGWLLIDEAGQAAPQQAVGALWRARRAVVIGDPLQIEPVVTTPEYTTALIFQGNDLLAEPWAAPKVSAQVLADRASIIQGRFPIENPVSGGPMTRDTGMPLLVHRRCEKPMFDLANQIAYAERMVHATGIGRSAIRERLGPSAWVDVDAPSSGKWVEAEGQLITTAIAELCRMQPKGPDLYVISPFRVPAMRLRQLLTRTPGVLPALSQADRENWIERHIGTVHTFQGKEAEAVILMLGAGRGARPGSRTWAGGTPNLLNVAATRAKRVLYIVGNHEEWRGAGVFARAAESFPDISPEEWIGQKTLGAVS</sequence>
<proteinExistence type="inferred from homology"/>
<dbReference type="RefSeq" id="WP_042060798.1">
    <property type="nucleotide sequence ID" value="NZ_BAND01000104.1"/>
</dbReference>
<dbReference type="OrthoDB" id="9757917at2"/>
<dbReference type="Pfam" id="PF13086">
    <property type="entry name" value="AAA_11"/>
    <property type="match status" value="1"/>
</dbReference>
<feature type="domain" description="DNA2/NAM7 helicase helicase" evidence="7">
    <location>
        <begin position="769"/>
        <end position="830"/>
    </location>
</feature>
<dbReference type="Proteomes" id="UP000019760">
    <property type="component" value="Unassembled WGS sequence"/>
</dbReference>
<evidence type="ECO:0000256" key="5">
    <source>
        <dbReference type="ARBA" id="ARBA00022840"/>
    </source>
</evidence>
<dbReference type="PANTHER" id="PTHR43788:SF8">
    <property type="entry name" value="DNA-BINDING PROTEIN SMUBP-2"/>
    <property type="match status" value="1"/>
</dbReference>
<protein>
    <recommendedName>
        <fullName evidence="11">DNA2/NAM7 helicase-like C-terminal domain-containing protein</fullName>
    </recommendedName>
</protein>
<evidence type="ECO:0000259" key="8">
    <source>
        <dbReference type="Pfam" id="PF13087"/>
    </source>
</evidence>
<dbReference type="InterPro" id="IPR041677">
    <property type="entry name" value="DNA2/NAM7_AAA_11"/>
</dbReference>
<dbReference type="EMBL" id="BAND01000104">
    <property type="protein sequence ID" value="GAJ30139.1"/>
    <property type="molecule type" value="Genomic_DNA"/>
</dbReference>
<evidence type="ECO:0000256" key="6">
    <source>
        <dbReference type="SAM" id="MobiDB-lite"/>
    </source>
</evidence>
<evidence type="ECO:0000256" key="4">
    <source>
        <dbReference type="ARBA" id="ARBA00022806"/>
    </source>
</evidence>
<feature type="region of interest" description="Disordered" evidence="6">
    <location>
        <begin position="41"/>
        <end position="98"/>
    </location>
</feature>
<keyword evidence="5" id="KW-0067">ATP-binding</keyword>
<dbReference type="Gene3D" id="3.40.50.300">
    <property type="entry name" value="P-loop containing nucleotide triphosphate hydrolases"/>
    <property type="match status" value="3"/>
</dbReference>
<dbReference type="GO" id="GO:0005524">
    <property type="term" value="F:ATP binding"/>
    <property type="evidence" value="ECO:0007669"/>
    <property type="project" value="UniProtKB-KW"/>
</dbReference>
<comment type="similarity">
    <text evidence="1">Belongs to the DNA2/NAM7 helicase family.</text>
</comment>
<evidence type="ECO:0000256" key="2">
    <source>
        <dbReference type="ARBA" id="ARBA00022741"/>
    </source>
</evidence>
<gene>
    <name evidence="9" type="ORF">Amme_105_001</name>
</gene>
<feature type="compositionally biased region" description="Pro residues" evidence="6">
    <location>
        <begin position="68"/>
        <end position="78"/>
    </location>
</feature>
<evidence type="ECO:0000313" key="9">
    <source>
        <dbReference type="EMBL" id="GAJ30139.1"/>
    </source>
</evidence>
<dbReference type="InterPro" id="IPR041679">
    <property type="entry name" value="DNA2/NAM7-like_C"/>
</dbReference>
<dbReference type="PANTHER" id="PTHR43788">
    <property type="entry name" value="DNA2/NAM7 HELICASE FAMILY MEMBER"/>
    <property type="match status" value="1"/>
</dbReference>
<evidence type="ECO:0000256" key="3">
    <source>
        <dbReference type="ARBA" id="ARBA00022801"/>
    </source>
</evidence>
<comment type="caution">
    <text evidence="9">The sequence shown here is derived from an EMBL/GenBank/DDBJ whole genome shotgun (WGS) entry which is preliminary data.</text>
</comment>
<reference evidence="9 10" key="2">
    <citation type="journal article" date="2014" name="FEMS Microbiol. Lett.">
        <title>Draft genomic DNA sequence of the facultatively methylotrophic bacterium Acidomonas methanolica type strain MB58.</title>
        <authorList>
            <person name="Higashiura N."/>
            <person name="Hadano H."/>
            <person name="Hirakawa H."/>
            <person name="Matsutani M."/>
            <person name="Takabe S."/>
            <person name="Matsushita K."/>
            <person name="Azuma Y."/>
        </authorList>
    </citation>
    <scope>NUCLEOTIDE SEQUENCE [LARGE SCALE GENOMIC DNA]</scope>
    <source>
        <strain evidence="9 10">MB58</strain>
    </source>
</reference>
<dbReference type="InterPro" id="IPR047187">
    <property type="entry name" value="SF1_C_Upf1"/>
</dbReference>
<evidence type="ECO:0000259" key="7">
    <source>
        <dbReference type="Pfam" id="PF13086"/>
    </source>
</evidence>
<keyword evidence="4" id="KW-0347">Helicase</keyword>
<feature type="compositionally biased region" description="Basic and acidic residues" evidence="6">
    <location>
        <begin position="84"/>
        <end position="97"/>
    </location>
</feature>
<dbReference type="Pfam" id="PF13087">
    <property type="entry name" value="AAA_12"/>
    <property type="match status" value="1"/>
</dbReference>
<dbReference type="CDD" id="cd18808">
    <property type="entry name" value="SF1_C_Upf1"/>
    <property type="match status" value="1"/>
</dbReference>
<accession>A0A023D7N4</accession>
<name>A0A023D7N4_ACIMT</name>
<dbReference type="InterPro" id="IPR027417">
    <property type="entry name" value="P-loop_NTPase"/>
</dbReference>
<dbReference type="SUPFAM" id="SSF52540">
    <property type="entry name" value="P-loop containing nucleoside triphosphate hydrolases"/>
    <property type="match status" value="1"/>
</dbReference>
<dbReference type="AlphaFoldDB" id="A0A023D7N4"/>
<keyword evidence="2" id="KW-0547">Nucleotide-binding</keyword>
<dbReference type="GO" id="GO:0043139">
    <property type="term" value="F:5'-3' DNA helicase activity"/>
    <property type="evidence" value="ECO:0007669"/>
    <property type="project" value="TreeGrafter"/>
</dbReference>
<dbReference type="GO" id="GO:0016787">
    <property type="term" value="F:hydrolase activity"/>
    <property type="evidence" value="ECO:0007669"/>
    <property type="project" value="UniProtKB-KW"/>
</dbReference>
<keyword evidence="10" id="KW-1185">Reference proteome</keyword>
<feature type="domain" description="DNA2/NAM7 helicase-like C-terminal" evidence="8">
    <location>
        <begin position="926"/>
        <end position="1065"/>
    </location>
</feature>
<keyword evidence="3" id="KW-0378">Hydrolase</keyword>
<organism evidence="9 10">
    <name type="scientific">Acidomonas methanolica NBRC 104435</name>
    <dbReference type="NCBI Taxonomy" id="1231351"/>
    <lineage>
        <taxon>Bacteria</taxon>
        <taxon>Pseudomonadati</taxon>
        <taxon>Pseudomonadota</taxon>
        <taxon>Alphaproteobacteria</taxon>
        <taxon>Acetobacterales</taxon>
        <taxon>Acetobacteraceae</taxon>
        <taxon>Acidomonas</taxon>
    </lineage>
</organism>
<reference evidence="10" key="1">
    <citation type="journal article" date="2014" name="FEMS Microbiol. Lett.">
        <title>Draft Genomic DNA Sequence of the Facultatively Methylotrophic Bacterium Acidomonas methanolica type strain MB58.</title>
        <authorList>
            <person name="Higashiura N."/>
            <person name="Hadano H."/>
            <person name="Hirakawa H."/>
            <person name="Matsutani M."/>
            <person name="Takabe S."/>
            <person name="Matsushita K."/>
            <person name="Azuma Y."/>
        </authorList>
    </citation>
    <scope>NUCLEOTIDE SEQUENCE [LARGE SCALE GENOMIC DNA]</scope>
    <source>
        <strain evidence="10">MB58</strain>
    </source>
</reference>
<evidence type="ECO:0000313" key="10">
    <source>
        <dbReference type="Proteomes" id="UP000019760"/>
    </source>
</evidence>
<dbReference type="InterPro" id="IPR050534">
    <property type="entry name" value="Coronavir_polyprotein_1ab"/>
</dbReference>
<evidence type="ECO:0000256" key="1">
    <source>
        <dbReference type="ARBA" id="ARBA00007913"/>
    </source>
</evidence>